<sequence length="192" mass="20306">MAEVLLFHHAQGLTSGVRDFADVLRQAGHTVHVPDLYDGEVFDTLEDGVAHAGKVGFGALAERGRLVAEGLPRELVYVGLSLGVVPAQMLAQTRSGARGAQLLHACIPTSEFGGGWPAGVPVQVHGMDDDPYFAGEGDIDAARALVAEADAGELFLYPGERHLFTDNSLDAYDEEAAALVTRRVLGFLAGVR</sequence>
<dbReference type="Gene3D" id="3.40.50.1820">
    <property type="entry name" value="alpha/beta hydrolase"/>
    <property type="match status" value="1"/>
</dbReference>
<evidence type="ECO:0000313" key="2">
    <source>
        <dbReference type="EMBL" id="MFB6392377.1"/>
    </source>
</evidence>
<dbReference type="EMBL" id="JBCGDC010000008">
    <property type="protein sequence ID" value="MFB6392377.1"/>
    <property type="molecule type" value="Genomic_DNA"/>
</dbReference>
<keyword evidence="3" id="KW-1185">Reference proteome</keyword>
<dbReference type="PANTHER" id="PTHR46623">
    <property type="entry name" value="CARBOXYMETHYLENEBUTENOLIDASE-RELATED"/>
    <property type="match status" value="1"/>
</dbReference>
<feature type="domain" description="Dienelactone hydrolase" evidence="1">
    <location>
        <begin position="4"/>
        <end position="189"/>
    </location>
</feature>
<protein>
    <submittedName>
        <fullName evidence="2">Dienelactone hydrolase family protein</fullName>
    </submittedName>
</protein>
<dbReference type="InterPro" id="IPR029058">
    <property type="entry name" value="AB_hydrolase_fold"/>
</dbReference>
<accession>A0ABV5CK60</accession>
<evidence type="ECO:0000313" key="3">
    <source>
        <dbReference type="Proteomes" id="UP001582793"/>
    </source>
</evidence>
<dbReference type="RefSeq" id="WP_375733143.1">
    <property type="nucleotide sequence ID" value="NZ_JBCGDC010000008.1"/>
</dbReference>
<dbReference type="PANTHER" id="PTHR46623:SF6">
    <property type="entry name" value="ALPHA_BETA-HYDROLASES SUPERFAMILY PROTEIN"/>
    <property type="match status" value="1"/>
</dbReference>
<dbReference type="InterPro" id="IPR051049">
    <property type="entry name" value="Dienelactone_hydrolase-like"/>
</dbReference>
<proteinExistence type="predicted"/>
<comment type="caution">
    <text evidence="2">The sequence shown here is derived from an EMBL/GenBank/DDBJ whole genome shotgun (WGS) entry which is preliminary data.</text>
</comment>
<dbReference type="Proteomes" id="UP001582793">
    <property type="component" value="Unassembled WGS sequence"/>
</dbReference>
<organism evidence="2 3">
    <name type="scientific">Polymorphospora lycopeni</name>
    <dbReference type="NCBI Taxonomy" id="3140240"/>
    <lineage>
        <taxon>Bacteria</taxon>
        <taxon>Bacillati</taxon>
        <taxon>Actinomycetota</taxon>
        <taxon>Actinomycetes</taxon>
        <taxon>Micromonosporales</taxon>
        <taxon>Micromonosporaceae</taxon>
        <taxon>Polymorphospora</taxon>
    </lineage>
</organism>
<dbReference type="InterPro" id="IPR002925">
    <property type="entry name" value="Dienelactn_hydro"/>
</dbReference>
<reference evidence="2 3" key="1">
    <citation type="submission" date="2024-04" db="EMBL/GenBank/DDBJ databases">
        <title>Polymorphospora sp. isolated from Baiyangdian Lake in Xiong'an New Area.</title>
        <authorList>
            <person name="Zhang X."/>
            <person name="Liu J."/>
        </authorList>
    </citation>
    <scope>NUCLEOTIDE SEQUENCE [LARGE SCALE GENOMIC DNA]</scope>
    <source>
        <strain evidence="2 3">2-325</strain>
    </source>
</reference>
<gene>
    <name evidence="2" type="ORF">AAFH96_04570</name>
</gene>
<name>A0ABV5CK60_9ACTN</name>
<evidence type="ECO:0000259" key="1">
    <source>
        <dbReference type="Pfam" id="PF01738"/>
    </source>
</evidence>
<dbReference type="SUPFAM" id="SSF53474">
    <property type="entry name" value="alpha/beta-Hydrolases"/>
    <property type="match status" value="1"/>
</dbReference>
<keyword evidence="2" id="KW-0378">Hydrolase</keyword>
<dbReference type="Pfam" id="PF01738">
    <property type="entry name" value="DLH"/>
    <property type="match status" value="1"/>
</dbReference>
<dbReference type="GO" id="GO:0016787">
    <property type="term" value="F:hydrolase activity"/>
    <property type="evidence" value="ECO:0007669"/>
    <property type="project" value="UniProtKB-KW"/>
</dbReference>